<keyword evidence="9 14" id="KW-0233">DNA recombination</keyword>
<dbReference type="AlphaFoldDB" id="A0AAE3KG54"/>
<feature type="binding site" evidence="14">
    <location>
        <position position="263"/>
    </location>
    <ligand>
        <name>ATP</name>
        <dbReference type="ChEBI" id="CHEBI:30616"/>
    </ligand>
</feature>
<dbReference type="PROSITE" id="PS50160">
    <property type="entry name" value="DNA_LIGASE_A3"/>
    <property type="match status" value="1"/>
</dbReference>
<keyword evidence="20" id="KW-1185">Reference proteome</keyword>
<dbReference type="GO" id="GO:0071897">
    <property type="term" value="P:DNA biosynthetic process"/>
    <property type="evidence" value="ECO:0007669"/>
    <property type="project" value="InterPro"/>
</dbReference>
<dbReference type="PANTHER" id="PTHR45674">
    <property type="entry name" value="DNA LIGASE 1/3 FAMILY MEMBER"/>
    <property type="match status" value="1"/>
</dbReference>
<dbReference type="PANTHER" id="PTHR45674:SF13">
    <property type="entry name" value="DNA LIGASE-RELATED"/>
    <property type="match status" value="1"/>
</dbReference>
<feature type="region of interest" description="Disordered" evidence="17">
    <location>
        <begin position="321"/>
        <end position="369"/>
    </location>
</feature>
<dbReference type="PROSITE" id="PS00697">
    <property type="entry name" value="DNA_LIGASE_A1"/>
    <property type="match status" value="1"/>
</dbReference>
<reference evidence="19" key="1">
    <citation type="submission" date="2022-06" db="EMBL/GenBank/DDBJ databases">
        <title>Genomic Encyclopedia of Archaeal and Bacterial Type Strains, Phase II (KMG-II): from individual species to whole genera.</title>
        <authorList>
            <person name="Goeker M."/>
        </authorList>
    </citation>
    <scope>NUCLEOTIDE SEQUENCE</scope>
    <source>
        <strain evidence="19">DSM 43935</strain>
    </source>
</reference>
<keyword evidence="8 14" id="KW-0460">Magnesium</keyword>
<feature type="region of interest" description="Disordered" evidence="17">
    <location>
        <begin position="40"/>
        <end position="83"/>
    </location>
</feature>
<feature type="binding site" evidence="14">
    <location>
        <position position="384"/>
    </location>
    <ligand>
        <name>ATP</name>
        <dbReference type="ChEBI" id="CHEBI:30616"/>
    </ligand>
</feature>
<keyword evidence="11 14" id="KW-0131">Cell cycle</keyword>
<dbReference type="Proteomes" id="UP001206128">
    <property type="component" value="Unassembled WGS sequence"/>
</dbReference>
<keyword evidence="5 14" id="KW-0547">Nucleotide-binding</keyword>
<evidence type="ECO:0000256" key="15">
    <source>
        <dbReference type="RuleBase" id="RU000617"/>
    </source>
</evidence>
<dbReference type="InterPro" id="IPR016059">
    <property type="entry name" value="DNA_ligase_ATP-dep_CS"/>
</dbReference>
<dbReference type="Pfam" id="PF04679">
    <property type="entry name" value="DNA_ligase_A_C"/>
    <property type="match status" value="1"/>
</dbReference>
<evidence type="ECO:0000256" key="14">
    <source>
        <dbReference type="HAMAP-Rule" id="MF_00407"/>
    </source>
</evidence>
<feature type="binding site" evidence="14">
    <location>
        <position position="270"/>
    </location>
    <ligand>
        <name>ATP</name>
        <dbReference type="ChEBI" id="CHEBI:30616"/>
    </ligand>
</feature>
<dbReference type="GO" id="GO:0006281">
    <property type="term" value="P:DNA repair"/>
    <property type="evidence" value="ECO:0007669"/>
    <property type="project" value="UniProtKB-UniRule"/>
</dbReference>
<feature type="active site" description="N6-AMP-lysine intermediate" evidence="14">
    <location>
        <position position="265"/>
    </location>
</feature>
<comment type="function">
    <text evidence="13 14">DNA ligase that seals nicks in double-stranded DNA during DNA replication, DNA recombination and DNA repair.</text>
</comment>
<evidence type="ECO:0000256" key="1">
    <source>
        <dbReference type="ARBA" id="ARBA00022598"/>
    </source>
</evidence>
<feature type="binding site" evidence="14">
    <location>
        <position position="285"/>
    </location>
    <ligand>
        <name>ATP</name>
        <dbReference type="ChEBI" id="CHEBI:30616"/>
    </ligand>
</feature>
<evidence type="ECO:0000256" key="5">
    <source>
        <dbReference type="ARBA" id="ARBA00022741"/>
    </source>
</evidence>
<name>A0AAE3KG54_9PSEU</name>
<evidence type="ECO:0000256" key="11">
    <source>
        <dbReference type="ARBA" id="ARBA00023306"/>
    </source>
</evidence>
<evidence type="ECO:0000256" key="8">
    <source>
        <dbReference type="ARBA" id="ARBA00022842"/>
    </source>
</evidence>
<feature type="binding site" evidence="14">
    <location>
        <position position="314"/>
    </location>
    <ligand>
        <name>ATP</name>
        <dbReference type="ChEBI" id="CHEBI:30616"/>
    </ligand>
</feature>
<evidence type="ECO:0000256" key="12">
    <source>
        <dbReference type="ARBA" id="ARBA00034003"/>
    </source>
</evidence>
<evidence type="ECO:0000256" key="7">
    <source>
        <dbReference type="ARBA" id="ARBA00022840"/>
    </source>
</evidence>
<evidence type="ECO:0000256" key="3">
    <source>
        <dbReference type="ARBA" id="ARBA00022705"/>
    </source>
</evidence>
<dbReference type="Gene3D" id="2.40.50.140">
    <property type="entry name" value="Nucleic acid-binding proteins"/>
    <property type="match status" value="1"/>
</dbReference>
<dbReference type="InterPro" id="IPR036599">
    <property type="entry name" value="DNA_ligase_N_sf"/>
</dbReference>
<dbReference type="InterPro" id="IPR012308">
    <property type="entry name" value="DNA_ligase_ATP-dep_N"/>
</dbReference>
<dbReference type="GO" id="GO:0003677">
    <property type="term" value="F:DNA binding"/>
    <property type="evidence" value="ECO:0007669"/>
    <property type="project" value="InterPro"/>
</dbReference>
<dbReference type="InterPro" id="IPR022865">
    <property type="entry name" value="DNA_ligae_ATP-dep_bac/arc"/>
</dbReference>
<accession>A0AAE3KG54</accession>
<evidence type="ECO:0000313" key="20">
    <source>
        <dbReference type="Proteomes" id="UP001206128"/>
    </source>
</evidence>
<evidence type="ECO:0000256" key="6">
    <source>
        <dbReference type="ARBA" id="ARBA00022763"/>
    </source>
</evidence>
<evidence type="ECO:0000256" key="17">
    <source>
        <dbReference type="SAM" id="MobiDB-lite"/>
    </source>
</evidence>
<keyword evidence="2 14" id="KW-0132">Cell division</keyword>
<dbReference type="NCBIfam" id="NF002868">
    <property type="entry name" value="PRK03180.1"/>
    <property type="match status" value="1"/>
</dbReference>
<dbReference type="InterPro" id="IPR050191">
    <property type="entry name" value="ATP-dep_DNA_ligase"/>
</dbReference>
<dbReference type="InterPro" id="IPR012310">
    <property type="entry name" value="DNA_ligase_ATP-dep_cent"/>
</dbReference>
<dbReference type="InterPro" id="IPR012340">
    <property type="entry name" value="NA-bd_OB-fold"/>
</dbReference>
<feature type="compositionally biased region" description="Low complexity" evidence="17">
    <location>
        <begin position="346"/>
        <end position="369"/>
    </location>
</feature>
<evidence type="ECO:0000256" key="10">
    <source>
        <dbReference type="ARBA" id="ARBA00023204"/>
    </source>
</evidence>
<dbReference type="GO" id="GO:0006260">
    <property type="term" value="P:DNA replication"/>
    <property type="evidence" value="ECO:0007669"/>
    <property type="project" value="UniProtKB-UniRule"/>
</dbReference>
<dbReference type="NCBIfam" id="TIGR00574">
    <property type="entry name" value="dnl1"/>
    <property type="match status" value="1"/>
</dbReference>
<dbReference type="GO" id="GO:0005524">
    <property type="term" value="F:ATP binding"/>
    <property type="evidence" value="ECO:0007669"/>
    <property type="project" value="UniProtKB-UniRule"/>
</dbReference>
<dbReference type="SUPFAM" id="SSF117018">
    <property type="entry name" value="ATP-dependent DNA ligase DNA-binding domain"/>
    <property type="match status" value="1"/>
</dbReference>
<dbReference type="SUPFAM" id="SSF50249">
    <property type="entry name" value="Nucleic acid-binding proteins"/>
    <property type="match status" value="1"/>
</dbReference>
<dbReference type="GO" id="GO:0051301">
    <property type="term" value="P:cell division"/>
    <property type="evidence" value="ECO:0007669"/>
    <property type="project" value="UniProtKB-KW"/>
</dbReference>
<dbReference type="Pfam" id="PF01068">
    <property type="entry name" value="DNA_ligase_A_M"/>
    <property type="match status" value="1"/>
</dbReference>
<dbReference type="InterPro" id="IPR000977">
    <property type="entry name" value="DNA_ligase_ATP-dep"/>
</dbReference>
<keyword evidence="10 14" id="KW-0234">DNA repair</keyword>
<keyword evidence="4 14" id="KW-0479">Metal-binding</keyword>
<dbReference type="SUPFAM" id="SSF56091">
    <property type="entry name" value="DNA ligase/mRNA capping enzyme, catalytic domain"/>
    <property type="match status" value="1"/>
</dbReference>
<dbReference type="HAMAP" id="MF_00407">
    <property type="entry name" value="DNA_ligase"/>
    <property type="match status" value="1"/>
</dbReference>
<comment type="caution">
    <text evidence="19">The sequence shown here is derived from an EMBL/GenBank/DDBJ whole genome shotgun (WGS) entry which is preliminary data.</text>
</comment>
<comment type="cofactor">
    <cofactor evidence="14">
        <name>Mg(2+)</name>
        <dbReference type="ChEBI" id="CHEBI:18420"/>
    </cofactor>
</comment>
<dbReference type="InterPro" id="IPR012309">
    <property type="entry name" value="DNA_ligase_ATP-dep_C"/>
</dbReference>
<dbReference type="GO" id="GO:0046872">
    <property type="term" value="F:metal ion binding"/>
    <property type="evidence" value="ECO:0007669"/>
    <property type="project" value="UniProtKB-KW"/>
</dbReference>
<dbReference type="EC" id="6.5.1.1" evidence="14"/>
<evidence type="ECO:0000256" key="2">
    <source>
        <dbReference type="ARBA" id="ARBA00022618"/>
    </source>
</evidence>
<feature type="binding site" evidence="14">
    <location>
        <position position="455"/>
    </location>
    <ligand>
        <name>ATP</name>
        <dbReference type="ChEBI" id="CHEBI:30616"/>
    </ligand>
</feature>
<gene>
    <name evidence="14" type="primary">lig</name>
    <name evidence="19" type="ORF">LX83_002538</name>
</gene>
<keyword evidence="1 14" id="KW-0436">Ligase</keyword>
<organism evidence="19 20">
    <name type="scientific">Goodfellowiella coeruleoviolacea</name>
    <dbReference type="NCBI Taxonomy" id="334858"/>
    <lineage>
        <taxon>Bacteria</taxon>
        <taxon>Bacillati</taxon>
        <taxon>Actinomycetota</taxon>
        <taxon>Actinomycetes</taxon>
        <taxon>Pseudonocardiales</taxon>
        <taxon>Pseudonocardiaceae</taxon>
        <taxon>Goodfellowiella</taxon>
    </lineage>
</organism>
<feature type="binding site" evidence="14">
    <location>
        <position position="461"/>
    </location>
    <ligand>
        <name>ATP</name>
        <dbReference type="ChEBI" id="CHEBI:30616"/>
    </ligand>
</feature>
<evidence type="ECO:0000256" key="4">
    <source>
        <dbReference type="ARBA" id="ARBA00022723"/>
    </source>
</evidence>
<dbReference type="FunFam" id="2.40.50.140:FF:000163">
    <property type="entry name" value="Probable DNA ligase"/>
    <property type="match status" value="1"/>
</dbReference>
<dbReference type="Gene3D" id="3.30.470.30">
    <property type="entry name" value="DNA ligase/mRNA capping enzyme"/>
    <property type="match status" value="1"/>
</dbReference>
<feature type="compositionally biased region" description="Polar residues" evidence="17">
    <location>
        <begin position="59"/>
        <end position="83"/>
    </location>
</feature>
<dbReference type="Gene3D" id="1.10.3260.10">
    <property type="entry name" value="DNA ligase, ATP-dependent, N-terminal domain"/>
    <property type="match status" value="1"/>
</dbReference>
<dbReference type="EMBL" id="JAMTCK010000005">
    <property type="protein sequence ID" value="MCP2165680.1"/>
    <property type="molecule type" value="Genomic_DNA"/>
</dbReference>
<sequence length="598" mass="62838">MHHDRVLLSEVVTTSTAVAATRSRLAKVAALADLLRHAAASPSPAESSPASGEGLTTADRLTQSGESRNTTDRLTQSGESGNSADQLTGTVLAVVSFLVGRPRQGRIGAGWRTLVGLDDVPPAGTPALTVERVDAVLGEVAAASGRGAAARRAEALRGLLAAATAPEQDFLRRLLAGELRQGALEGVMLDAVASAAGVPVDAVRRAFMLSGQLPETAAAALTGGAAALAGFRLAVGRPVRPMLASPAQSLPDALTELGECVVEYKLDGARIQVHRDGDVVRVFTRSLRDITRNVPELVEVVRALPCRSVVLDGETLALRPDGRPRPFQETMSRFGSEVARARDNPTTSADTDTSADTTTSAGSADEAAASTDPNTALLLHPYFFDCLSLDGVDLLDLPLRERLAALERVAGRFRVPSALGTGPELAAEILDAALAAGHEGVVVKSLAAPYAAGRRGRAWQKVKPEHTLDLVVLAAEWGHGRRSGYLSNLHLGARDPDGGPPIMVGKTFKGLTDELLAWQTSVFPTLRTRATDWLVELRPELVVEIELDGVQVSPRYPGGVALRFARVLRYRPDKNADEADTIDAVRALLPGAAEGAGP</sequence>
<comment type="similarity">
    <text evidence="14 16">Belongs to the ATP-dependent DNA ligase family.</text>
</comment>
<evidence type="ECO:0000313" key="19">
    <source>
        <dbReference type="EMBL" id="MCP2165680.1"/>
    </source>
</evidence>
<dbReference type="CDD" id="cd07901">
    <property type="entry name" value="Adenylation_DNA_ligase_Arch_LigB"/>
    <property type="match status" value="1"/>
</dbReference>
<keyword evidence="7 14" id="KW-0067">ATP-binding</keyword>
<dbReference type="Pfam" id="PF04675">
    <property type="entry name" value="DNA_ligase_A_N"/>
    <property type="match status" value="1"/>
</dbReference>
<comment type="catalytic activity">
    <reaction evidence="12 14 15">
        <text>ATP + (deoxyribonucleotide)n-3'-hydroxyl + 5'-phospho-(deoxyribonucleotide)m = (deoxyribonucleotide)n+m + AMP + diphosphate.</text>
        <dbReference type="EC" id="6.5.1.1"/>
    </reaction>
</comment>
<evidence type="ECO:0000256" key="13">
    <source>
        <dbReference type="ARBA" id="ARBA00054532"/>
    </source>
</evidence>
<evidence type="ECO:0000256" key="9">
    <source>
        <dbReference type="ARBA" id="ARBA00023172"/>
    </source>
</evidence>
<dbReference type="GO" id="GO:0003910">
    <property type="term" value="F:DNA ligase (ATP) activity"/>
    <property type="evidence" value="ECO:0007669"/>
    <property type="project" value="UniProtKB-UniRule"/>
</dbReference>
<keyword evidence="3 14" id="KW-0235">DNA replication</keyword>
<evidence type="ECO:0000256" key="16">
    <source>
        <dbReference type="RuleBase" id="RU004196"/>
    </source>
</evidence>
<protein>
    <recommendedName>
        <fullName evidence="14">Probable DNA ligase</fullName>
        <ecNumber evidence="14">6.5.1.1</ecNumber>
    </recommendedName>
    <alternativeName>
        <fullName evidence="14">Polydeoxyribonucleotide synthase [ATP]</fullName>
    </alternativeName>
</protein>
<proteinExistence type="inferred from homology"/>
<evidence type="ECO:0000259" key="18">
    <source>
        <dbReference type="PROSITE" id="PS50160"/>
    </source>
</evidence>
<keyword evidence="6 14" id="KW-0227">DNA damage</keyword>
<feature type="compositionally biased region" description="Low complexity" evidence="17">
    <location>
        <begin position="40"/>
        <end position="51"/>
    </location>
</feature>
<dbReference type="GO" id="GO:0006310">
    <property type="term" value="P:DNA recombination"/>
    <property type="evidence" value="ECO:0007669"/>
    <property type="project" value="UniProtKB-UniRule"/>
</dbReference>
<feature type="domain" description="ATP-dependent DNA ligase family profile" evidence="18">
    <location>
        <begin position="382"/>
        <end position="495"/>
    </location>
</feature>